<evidence type="ECO:0000256" key="1">
    <source>
        <dbReference type="SAM" id="Coils"/>
    </source>
</evidence>
<dbReference type="AlphaFoldDB" id="A0A317FEZ8"/>
<evidence type="ECO:0000256" key="3">
    <source>
        <dbReference type="SAM" id="Phobius"/>
    </source>
</evidence>
<keyword evidence="3" id="KW-0472">Membrane</keyword>
<name>A0A317FEZ8_9PROT</name>
<feature type="domain" description="DUF6468" evidence="4">
    <location>
        <begin position="33"/>
        <end position="108"/>
    </location>
</feature>
<dbReference type="RefSeq" id="WP_109871380.1">
    <property type="nucleotide sequence ID" value="NZ_QGNA01000003.1"/>
</dbReference>
<dbReference type="EMBL" id="QGNA01000003">
    <property type="protein sequence ID" value="PWS36587.1"/>
    <property type="molecule type" value="Genomic_DNA"/>
</dbReference>
<sequence>MSLLEWAAHATLLALLLVVIPFAWRLERRIAVLRGAGGDLQNGAADIARATEAAEAALARLRATAEQSGRAVAERVATAEKLRDDLAFLTERAEVLADRLDGLVRRARPMAGDAPAPPAAAPERAARSEAERELLRALQGLR</sequence>
<evidence type="ECO:0000259" key="4">
    <source>
        <dbReference type="Pfam" id="PF20072"/>
    </source>
</evidence>
<reference evidence="6" key="1">
    <citation type="submission" date="2018-05" db="EMBL/GenBank/DDBJ databases">
        <authorList>
            <person name="Du Z."/>
            <person name="Wang X."/>
        </authorList>
    </citation>
    <scope>NUCLEOTIDE SEQUENCE [LARGE SCALE GENOMIC DNA]</scope>
    <source>
        <strain evidence="6">CQN31</strain>
    </source>
</reference>
<keyword evidence="3" id="KW-1133">Transmembrane helix</keyword>
<comment type="caution">
    <text evidence="5">The sequence shown here is derived from an EMBL/GenBank/DDBJ whole genome shotgun (WGS) entry which is preliminary data.</text>
</comment>
<feature type="region of interest" description="Disordered" evidence="2">
    <location>
        <begin position="108"/>
        <end position="132"/>
    </location>
</feature>
<dbReference type="Pfam" id="PF20072">
    <property type="entry name" value="DUF6468"/>
    <property type="match status" value="1"/>
</dbReference>
<evidence type="ECO:0000256" key="2">
    <source>
        <dbReference type="SAM" id="MobiDB-lite"/>
    </source>
</evidence>
<evidence type="ECO:0000313" key="6">
    <source>
        <dbReference type="Proteomes" id="UP000245765"/>
    </source>
</evidence>
<accession>A0A317FEZ8</accession>
<organism evidence="5 6">
    <name type="scientific">Falsiroseomonas bella</name>
    <dbReference type="NCBI Taxonomy" id="2184016"/>
    <lineage>
        <taxon>Bacteria</taxon>
        <taxon>Pseudomonadati</taxon>
        <taxon>Pseudomonadota</taxon>
        <taxon>Alphaproteobacteria</taxon>
        <taxon>Acetobacterales</taxon>
        <taxon>Roseomonadaceae</taxon>
        <taxon>Falsiroseomonas</taxon>
    </lineage>
</organism>
<feature type="transmembrane region" description="Helical" evidence="3">
    <location>
        <begin position="6"/>
        <end position="24"/>
    </location>
</feature>
<dbReference type="OrthoDB" id="7285081at2"/>
<keyword evidence="6" id="KW-1185">Reference proteome</keyword>
<dbReference type="Proteomes" id="UP000245765">
    <property type="component" value="Unassembled WGS sequence"/>
</dbReference>
<gene>
    <name evidence="5" type="ORF">DFH01_15700</name>
</gene>
<protein>
    <recommendedName>
        <fullName evidence="4">DUF6468 domain-containing protein</fullName>
    </recommendedName>
</protein>
<proteinExistence type="predicted"/>
<feature type="coiled-coil region" evidence="1">
    <location>
        <begin position="47"/>
        <end position="99"/>
    </location>
</feature>
<evidence type="ECO:0000313" key="5">
    <source>
        <dbReference type="EMBL" id="PWS36587.1"/>
    </source>
</evidence>
<keyword evidence="1" id="KW-0175">Coiled coil</keyword>
<keyword evidence="3" id="KW-0812">Transmembrane</keyword>
<dbReference type="InterPro" id="IPR045531">
    <property type="entry name" value="DUF6468"/>
</dbReference>